<evidence type="ECO:0000256" key="2">
    <source>
        <dbReference type="ARBA" id="ARBA00007421"/>
    </source>
</evidence>
<dbReference type="AlphaFoldDB" id="A0A6A6H1Z3"/>
<dbReference type="InterPro" id="IPR056772">
    <property type="entry name" value="RecA-like_ORC2"/>
</dbReference>
<feature type="compositionally biased region" description="Basic residues" evidence="5">
    <location>
        <begin position="186"/>
        <end position="200"/>
    </location>
</feature>
<reference evidence="8" key="1">
    <citation type="journal article" date="2020" name="Stud. Mycol.">
        <title>101 Dothideomycetes genomes: a test case for predicting lifestyles and emergence of pathogens.</title>
        <authorList>
            <person name="Haridas S."/>
            <person name="Albert R."/>
            <person name="Binder M."/>
            <person name="Bloem J."/>
            <person name="Labutti K."/>
            <person name="Salamov A."/>
            <person name="Andreopoulos B."/>
            <person name="Baker S."/>
            <person name="Barry K."/>
            <person name="Bills G."/>
            <person name="Bluhm B."/>
            <person name="Cannon C."/>
            <person name="Castanera R."/>
            <person name="Culley D."/>
            <person name="Daum C."/>
            <person name="Ezra D."/>
            <person name="Gonzalez J."/>
            <person name="Henrissat B."/>
            <person name="Kuo A."/>
            <person name="Liang C."/>
            <person name="Lipzen A."/>
            <person name="Lutzoni F."/>
            <person name="Magnuson J."/>
            <person name="Mondo S."/>
            <person name="Nolan M."/>
            <person name="Ohm R."/>
            <person name="Pangilinan J."/>
            <person name="Park H.-J."/>
            <person name="Ramirez L."/>
            <person name="Alfaro M."/>
            <person name="Sun H."/>
            <person name="Tritt A."/>
            <person name="Yoshinaga Y."/>
            <person name="Zwiers L.-H."/>
            <person name="Turgeon B."/>
            <person name="Goodwin S."/>
            <person name="Spatafora J."/>
            <person name="Crous P."/>
            <person name="Grigoriev I."/>
        </authorList>
    </citation>
    <scope>NUCLEOTIDE SEQUENCE</scope>
    <source>
        <strain evidence="8">Tuck. ex Michener</strain>
    </source>
</reference>
<keyword evidence="3" id="KW-0235">DNA replication</keyword>
<dbReference type="PROSITE" id="PS00436">
    <property type="entry name" value="PEROXIDASE_2"/>
    <property type="match status" value="1"/>
</dbReference>
<dbReference type="PANTHER" id="PTHR14052">
    <property type="entry name" value="ORIGIN RECOGNITION COMPLEX SUBUNIT 2"/>
    <property type="match status" value="1"/>
</dbReference>
<gene>
    <name evidence="8" type="ORF">EV356DRAFT_451075</name>
</gene>
<dbReference type="Pfam" id="PF24882">
    <property type="entry name" value="WHD_ORC2"/>
    <property type="match status" value="1"/>
</dbReference>
<comment type="similarity">
    <text evidence="2">Belongs to the ORC2 family.</text>
</comment>
<dbReference type="InterPro" id="IPR019794">
    <property type="entry name" value="Peroxidases_AS"/>
</dbReference>
<feature type="compositionally biased region" description="Polar residues" evidence="5">
    <location>
        <begin position="98"/>
        <end position="107"/>
    </location>
</feature>
<evidence type="ECO:0000313" key="8">
    <source>
        <dbReference type="EMBL" id="KAF2231891.1"/>
    </source>
</evidence>
<feature type="region of interest" description="Disordered" evidence="5">
    <location>
        <begin position="1"/>
        <end position="228"/>
    </location>
</feature>
<evidence type="ECO:0000259" key="7">
    <source>
        <dbReference type="Pfam" id="PF24882"/>
    </source>
</evidence>
<feature type="compositionally biased region" description="Acidic residues" evidence="5">
    <location>
        <begin position="130"/>
        <end position="139"/>
    </location>
</feature>
<feature type="domain" description="Origin recognition complex subunit 2 winged-helix" evidence="7">
    <location>
        <begin position="517"/>
        <end position="573"/>
    </location>
</feature>
<keyword evidence="4" id="KW-0539">Nucleus</keyword>
<dbReference type="OrthoDB" id="346673at2759"/>
<feature type="compositionally biased region" description="Acidic residues" evidence="5">
    <location>
        <begin position="150"/>
        <end position="163"/>
    </location>
</feature>
<organism evidence="8 9">
    <name type="scientific">Viridothelium virens</name>
    <name type="common">Speckled blister lichen</name>
    <name type="synonym">Trypethelium virens</name>
    <dbReference type="NCBI Taxonomy" id="1048519"/>
    <lineage>
        <taxon>Eukaryota</taxon>
        <taxon>Fungi</taxon>
        <taxon>Dikarya</taxon>
        <taxon>Ascomycota</taxon>
        <taxon>Pezizomycotina</taxon>
        <taxon>Dothideomycetes</taxon>
        <taxon>Dothideomycetes incertae sedis</taxon>
        <taxon>Trypetheliales</taxon>
        <taxon>Trypetheliaceae</taxon>
        <taxon>Viridothelium</taxon>
    </lineage>
</organism>
<name>A0A6A6H1Z3_VIRVR</name>
<dbReference type="PANTHER" id="PTHR14052:SF0">
    <property type="entry name" value="ORIGIN RECOGNITION COMPLEX SUBUNIT 2"/>
    <property type="match status" value="1"/>
</dbReference>
<dbReference type="GO" id="GO:0005664">
    <property type="term" value="C:nuclear origin of replication recognition complex"/>
    <property type="evidence" value="ECO:0007669"/>
    <property type="project" value="TreeGrafter"/>
</dbReference>
<protein>
    <submittedName>
        <fullName evidence="8">ORC2-domain-containing protein</fullName>
    </submittedName>
</protein>
<evidence type="ECO:0000313" key="9">
    <source>
        <dbReference type="Proteomes" id="UP000800092"/>
    </source>
</evidence>
<dbReference type="Proteomes" id="UP000800092">
    <property type="component" value="Unassembled WGS sequence"/>
</dbReference>
<dbReference type="EMBL" id="ML991821">
    <property type="protein sequence ID" value="KAF2231891.1"/>
    <property type="molecule type" value="Genomic_DNA"/>
</dbReference>
<evidence type="ECO:0000256" key="5">
    <source>
        <dbReference type="SAM" id="MobiDB-lite"/>
    </source>
</evidence>
<evidence type="ECO:0000256" key="1">
    <source>
        <dbReference type="ARBA" id="ARBA00004123"/>
    </source>
</evidence>
<evidence type="ECO:0000259" key="6">
    <source>
        <dbReference type="Pfam" id="PF04084"/>
    </source>
</evidence>
<dbReference type="GO" id="GO:0006260">
    <property type="term" value="P:DNA replication"/>
    <property type="evidence" value="ECO:0007669"/>
    <property type="project" value="UniProtKB-KW"/>
</dbReference>
<dbReference type="InterPro" id="IPR007220">
    <property type="entry name" value="ORC2"/>
</dbReference>
<evidence type="ECO:0000256" key="3">
    <source>
        <dbReference type="ARBA" id="ARBA00022705"/>
    </source>
</evidence>
<dbReference type="Pfam" id="PF04084">
    <property type="entry name" value="RecA-like_ORC2"/>
    <property type="match status" value="1"/>
</dbReference>
<dbReference type="GO" id="GO:0004601">
    <property type="term" value="F:peroxidase activity"/>
    <property type="evidence" value="ECO:0007669"/>
    <property type="project" value="InterPro"/>
</dbReference>
<comment type="subcellular location">
    <subcellularLocation>
        <location evidence="1">Nucleus</location>
    </subcellularLocation>
</comment>
<sequence length="583" mass="64557">MAKRRRTDDDFEKESTTTPKKSRITAPEVEETTESPTVVTPSGRKRGRPTGSASKSTPKSALKATGLRQSPSKKTPKSERRVLFSNSTESEDEATPRAKTNSTTSPSKAADRSAHKKSARRLLHQTVSDDLSDEDDLAQEELLARQIRGEDEDEDEVDEEDAGIEALKALKELSQDQEVVPDTPSKRGRGRPKGSKKKRSPTPPTDLPPHEKYFFQNRSGGTKTSNNTLSSASLLDHEEYFAQLRKYTDSHESDIQFLHSLHSRSFPQWTFELSEGFNLCLHGWGSKQNLALDFARHLQQNPPTATSDPQKIIVINGYNASLTLRDILQTIASTLPTLSRTKLPSQPQALLSLLVTHLSSPHPPPSPRPILLINSVDAVLLRRPAVHAALAALAATRRLSLVLTADTPTFSLLWDHSTLSRLRLVFHDATTWVSFDKELDVVSEVQALLGRGGRRGLGGRAGVGFVLRSLTENARGLFRVLVGEQLANTAGVAQKDDGEGRKNRRKDAGGLDPAIVGGVEYRVLYHKAVEEFICSSEHAFRTLLKEFHDHQMVESRKDSMGTELLFVPFRREELEGLLEEIAS</sequence>
<dbReference type="GO" id="GO:0003688">
    <property type="term" value="F:DNA replication origin binding"/>
    <property type="evidence" value="ECO:0007669"/>
    <property type="project" value="TreeGrafter"/>
</dbReference>
<feature type="domain" description="Origin recognition complex subunit 2 RecA-like" evidence="6">
    <location>
        <begin position="255"/>
        <end position="429"/>
    </location>
</feature>
<evidence type="ECO:0000256" key="4">
    <source>
        <dbReference type="ARBA" id="ARBA00023242"/>
    </source>
</evidence>
<accession>A0A6A6H1Z3</accession>
<feature type="compositionally biased region" description="Basic residues" evidence="5">
    <location>
        <begin position="114"/>
        <end position="123"/>
    </location>
</feature>
<dbReference type="InterPro" id="IPR056773">
    <property type="entry name" value="WHD_ORC2"/>
</dbReference>
<keyword evidence="9" id="KW-1185">Reference proteome</keyword>
<proteinExistence type="inferred from homology"/>